<dbReference type="AlphaFoldDB" id="A0A4R4YLC4"/>
<dbReference type="OrthoDB" id="3390328at2"/>
<dbReference type="PANTHER" id="PTHR36221:SF1">
    <property type="entry name" value="DUF742 DOMAIN-CONTAINING PROTEIN"/>
    <property type="match status" value="1"/>
</dbReference>
<comment type="caution">
    <text evidence="2">The sequence shown here is derived from an EMBL/GenBank/DDBJ whole genome shotgun (WGS) entry which is preliminary data.</text>
</comment>
<proteinExistence type="predicted"/>
<evidence type="ECO:0000313" key="2">
    <source>
        <dbReference type="EMBL" id="TDD45808.1"/>
    </source>
</evidence>
<dbReference type="Pfam" id="PF05331">
    <property type="entry name" value="DUF742"/>
    <property type="match status" value="1"/>
</dbReference>
<dbReference type="EMBL" id="SMKQ01000072">
    <property type="protein sequence ID" value="TDD45808.1"/>
    <property type="molecule type" value="Genomic_DNA"/>
</dbReference>
<feature type="region of interest" description="Disordered" evidence="1">
    <location>
        <begin position="1"/>
        <end position="45"/>
    </location>
</feature>
<evidence type="ECO:0000313" key="3">
    <source>
        <dbReference type="Proteomes" id="UP000295302"/>
    </source>
</evidence>
<reference evidence="2 3" key="1">
    <citation type="submission" date="2019-03" db="EMBL/GenBank/DDBJ databases">
        <title>Draft genome sequences of novel Actinobacteria.</title>
        <authorList>
            <person name="Sahin N."/>
            <person name="Ay H."/>
            <person name="Saygin H."/>
        </authorList>
    </citation>
    <scope>NUCLEOTIDE SEQUENCE [LARGE SCALE GENOMIC DNA]</scope>
    <source>
        <strain evidence="2 3">CH32</strain>
    </source>
</reference>
<dbReference type="Proteomes" id="UP000295302">
    <property type="component" value="Unassembled WGS sequence"/>
</dbReference>
<keyword evidence="3" id="KW-1185">Reference proteome</keyword>
<dbReference type="RefSeq" id="WP_132615479.1">
    <property type="nucleotide sequence ID" value="NZ_SMKQ01000072.1"/>
</dbReference>
<evidence type="ECO:0000256" key="1">
    <source>
        <dbReference type="SAM" id="MobiDB-lite"/>
    </source>
</evidence>
<dbReference type="InterPro" id="IPR007995">
    <property type="entry name" value="DUF742"/>
</dbReference>
<sequence>MSGHQPPGRDDPRAHPAPRQSSPQPGKRLIHQDNPDRFYTITGGRTRADEKAFDTVTLIVAECDPQPGQQSEHARILQLTRRPMSVVEISAQLRLPVTAIKILLCELLDRGHITARHPVSAPSSAPDLEVLEQVLNGLRNL</sequence>
<organism evidence="2 3">
    <name type="scientific">Nonomuraea terrae</name>
    <dbReference type="NCBI Taxonomy" id="2530383"/>
    <lineage>
        <taxon>Bacteria</taxon>
        <taxon>Bacillati</taxon>
        <taxon>Actinomycetota</taxon>
        <taxon>Actinomycetes</taxon>
        <taxon>Streptosporangiales</taxon>
        <taxon>Streptosporangiaceae</taxon>
        <taxon>Nonomuraea</taxon>
    </lineage>
</organism>
<dbReference type="PANTHER" id="PTHR36221">
    <property type="entry name" value="DUF742 DOMAIN-CONTAINING PROTEIN"/>
    <property type="match status" value="1"/>
</dbReference>
<gene>
    <name evidence="2" type="ORF">E1286_22870</name>
</gene>
<protein>
    <submittedName>
        <fullName evidence="2">DUF742 domain-containing protein</fullName>
    </submittedName>
</protein>
<name>A0A4R4YLC4_9ACTN</name>
<accession>A0A4R4YLC4</accession>